<dbReference type="AlphaFoldDB" id="A0A318ET99"/>
<dbReference type="Proteomes" id="UP000247523">
    <property type="component" value="Unassembled WGS sequence"/>
</dbReference>
<name>A0A318ET99_9FIRM</name>
<dbReference type="RefSeq" id="WP_170122942.1">
    <property type="nucleotide sequence ID" value="NZ_QICS01000003.1"/>
</dbReference>
<keyword evidence="1" id="KW-1133">Transmembrane helix</keyword>
<evidence type="ECO:0000313" key="3">
    <source>
        <dbReference type="Proteomes" id="UP000247523"/>
    </source>
</evidence>
<feature type="transmembrane region" description="Helical" evidence="1">
    <location>
        <begin position="110"/>
        <end position="128"/>
    </location>
</feature>
<dbReference type="PANTHER" id="PTHR35337:SF1">
    <property type="entry name" value="SLR1478 PROTEIN"/>
    <property type="match status" value="1"/>
</dbReference>
<evidence type="ECO:0000256" key="1">
    <source>
        <dbReference type="SAM" id="Phobius"/>
    </source>
</evidence>
<accession>A0A318ET99</accession>
<gene>
    <name evidence="2" type="ORF">C8E03_103169</name>
</gene>
<comment type="caution">
    <text evidence="2">The sequence shown here is derived from an EMBL/GenBank/DDBJ whole genome shotgun (WGS) entry which is preliminary data.</text>
</comment>
<evidence type="ECO:0000313" key="2">
    <source>
        <dbReference type="EMBL" id="PXV91611.1"/>
    </source>
</evidence>
<reference evidence="2 3" key="1">
    <citation type="submission" date="2018-05" db="EMBL/GenBank/DDBJ databases">
        <title>Genomic Encyclopedia of Type Strains, Phase IV (KMG-IV): sequencing the most valuable type-strain genomes for metagenomic binning, comparative biology and taxonomic classification.</title>
        <authorList>
            <person name="Goeker M."/>
        </authorList>
    </citation>
    <scope>NUCLEOTIDE SEQUENCE [LARGE SCALE GENOMIC DNA]</scope>
    <source>
        <strain evidence="2 3">DSM 28816</strain>
    </source>
</reference>
<dbReference type="PANTHER" id="PTHR35337">
    <property type="entry name" value="SLR1478 PROTEIN"/>
    <property type="match status" value="1"/>
</dbReference>
<organism evidence="2 3">
    <name type="scientific">Lachnotalea glycerini</name>
    <dbReference type="NCBI Taxonomy" id="1763509"/>
    <lineage>
        <taxon>Bacteria</taxon>
        <taxon>Bacillati</taxon>
        <taxon>Bacillota</taxon>
        <taxon>Clostridia</taxon>
        <taxon>Lachnospirales</taxon>
        <taxon>Lachnospiraceae</taxon>
        <taxon>Lachnotalea</taxon>
    </lineage>
</organism>
<feature type="transmembrane region" description="Helical" evidence="1">
    <location>
        <begin position="140"/>
        <end position="158"/>
    </location>
</feature>
<proteinExistence type="predicted"/>
<dbReference type="InterPro" id="IPR002798">
    <property type="entry name" value="SpoIIM-like"/>
</dbReference>
<dbReference type="Pfam" id="PF01944">
    <property type="entry name" value="SpoIIM"/>
    <property type="match status" value="1"/>
</dbReference>
<feature type="transmembrane region" description="Helical" evidence="1">
    <location>
        <begin position="50"/>
        <end position="74"/>
    </location>
</feature>
<protein>
    <submittedName>
        <fullName evidence="2">Stage II sporulation protein M</fullName>
    </submittedName>
</protein>
<dbReference type="EMBL" id="QICS01000003">
    <property type="protein sequence ID" value="PXV91611.1"/>
    <property type="molecule type" value="Genomic_DNA"/>
</dbReference>
<keyword evidence="1" id="KW-0472">Membrane</keyword>
<keyword evidence="1" id="KW-0812">Transmembrane</keyword>
<sequence>MVLKKTIWYSFGVLFTLGIICFFLGYLIELDIDYNPNLNLSFWEILSNNLMVNFSAILTSIRSFGLYGILFVGSEMLSLGMIIRGIAIRKSFMYAMSFIFFHGILEVPSIVLSGAIGIHIWVGLICICKKKLSIKDFFKANFKLCILIMILTVVAAFVEANLTTWFLRKNILEGH</sequence>
<feature type="transmembrane region" description="Helical" evidence="1">
    <location>
        <begin position="7"/>
        <end position="28"/>
    </location>
</feature>